<keyword evidence="2" id="KW-1185">Reference proteome</keyword>
<protein>
    <submittedName>
        <fullName evidence="1">Uncharacterized protein</fullName>
    </submittedName>
</protein>
<accession>A0ABV1WNU5</accession>
<name>A0ABV1WNU5_9ACTN</name>
<evidence type="ECO:0000313" key="1">
    <source>
        <dbReference type="EMBL" id="MER7178542.1"/>
    </source>
</evidence>
<dbReference type="RefSeq" id="WP_350776989.1">
    <property type="nucleotide sequence ID" value="NZ_JBEPEK010000014.1"/>
</dbReference>
<comment type="caution">
    <text evidence="1">The sequence shown here is derived from an EMBL/GenBank/DDBJ whole genome shotgun (WGS) entry which is preliminary data.</text>
</comment>
<reference evidence="1 2" key="1">
    <citation type="submission" date="2024-06" db="EMBL/GenBank/DDBJ databases">
        <title>The Natural Products Discovery Center: Release of the First 8490 Sequenced Strains for Exploring Actinobacteria Biosynthetic Diversity.</title>
        <authorList>
            <person name="Kalkreuter E."/>
            <person name="Kautsar S.A."/>
            <person name="Yang D."/>
            <person name="Bader C.D."/>
            <person name="Teijaro C.N."/>
            <person name="Fluegel L."/>
            <person name="Davis C.M."/>
            <person name="Simpson J.R."/>
            <person name="Lauterbach L."/>
            <person name="Steele A.D."/>
            <person name="Gui C."/>
            <person name="Meng S."/>
            <person name="Li G."/>
            <person name="Viehrig K."/>
            <person name="Ye F."/>
            <person name="Su P."/>
            <person name="Kiefer A.F."/>
            <person name="Nichols A."/>
            <person name="Cepeda A.J."/>
            <person name="Yan W."/>
            <person name="Fan B."/>
            <person name="Jiang Y."/>
            <person name="Adhikari A."/>
            <person name="Zheng C.-J."/>
            <person name="Schuster L."/>
            <person name="Cowan T.M."/>
            <person name="Smanski M.J."/>
            <person name="Chevrette M.G."/>
            <person name="De Carvalho L.P.S."/>
            <person name="Shen B."/>
        </authorList>
    </citation>
    <scope>NUCLEOTIDE SEQUENCE [LARGE SCALE GENOMIC DNA]</scope>
    <source>
        <strain evidence="1 2">NPDC000234</strain>
    </source>
</reference>
<dbReference type="Proteomes" id="UP001474181">
    <property type="component" value="Unassembled WGS sequence"/>
</dbReference>
<sequence>MQAALENAAVRASDDEPVAVVDLACQIMADDTAPLRGSPETPPIPERFSDLLCVAFYLNQ</sequence>
<evidence type="ECO:0000313" key="2">
    <source>
        <dbReference type="Proteomes" id="UP001474181"/>
    </source>
</evidence>
<organism evidence="1 2">
    <name type="scientific">Streptomyces hyaluromycini</name>
    <dbReference type="NCBI Taxonomy" id="1377993"/>
    <lineage>
        <taxon>Bacteria</taxon>
        <taxon>Bacillati</taxon>
        <taxon>Actinomycetota</taxon>
        <taxon>Actinomycetes</taxon>
        <taxon>Kitasatosporales</taxon>
        <taxon>Streptomycetaceae</taxon>
        <taxon>Streptomyces</taxon>
    </lineage>
</organism>
<dbReference type="EMBL" id="JBEPEK010000014">
    <property type="protein sequence ID" value="MER7178542.1"/>
    <property type="molecule type" value="Genomic_DNA"/>
</dbReference>
<proteinExistence type="predicted"/>
<gene>
    <name evidence="1" type="ORF">ABT404_03470</name>
</gene>